<dbReference type="InterPro" id="IPR029058">
    <property type="entry name" value="AB_hydrolase_fold"/>
</dbReference>
<evidence type="ECO:0000256" key="1">
    <source>
        <dbReference type="ARBA" id="ARBA00022801"/>
    </source>
</evidence>
<organism evidence="4 5">
    <name type="scientific">Corallococcus carmarthensis</name>
    <dbReference type="NCBI Taxonomy" id="2316728"/>
    <lineage>
        <taxon>Bacteria</taxon>
        <taxon>Pseudomonadati</taxon>
        <taxon>Myxococcota</taxon>
        <taxon>Myxococcia</taxon>
        <taxon>Myxococcales</taxon>
        <taxon>Cystobacterineae</taxon>
        <taxon>Myxococcaceae</taxon>
        <taxon>Corallococcus</taxon>
    </lineage>
</organism>
<dbReference type="SUPFAM" id="SSF53474">
    <property type="entry name" value="alpha/beta-Hydrolases"/>
    <property type="match status" value="1"/>
</dbReference>
<dbReference type="PRINTS" id="PR00412">
    <property type="entry name" value="EPOXHYDRLASE"/>
</dbReference>
<dbReference type="EMBL" id="RAWE01000238">
    <property type="protein sequence ID" value="RKG95877.1"/>
    <property type="molecule type" value="Genomic_DNA"/>
</dbReference>
<evidence type="ECO:0000313" key="4">
    <source>
        <dbReference type="EMBL" id="RKG95877.1"/>
    </source>
</evidence>
<keyword evidence="5" id="KW-1185">Reference proteome</keyword>
<proteinExistence type="predicted"/>
<feature type="region of interest" description="Disordered" evidence="2">
    <location>
        <begin position="1"/>
        <end position="20"/>
    </location>
</feature>
<dbReference type="AlphaFoldDB" id="A0A3A8JJE8"/>
<dbReference type="OrthoDB" id="5338718at2"/>
<feature type="domain" description="AB hydrolase-1" evidence="3">
    <location>
        <begin position="49"/>
        <end position="288"/>
    </location>
</feature>
<reference evidence="5" key="1">
    <citation type="submission" date="2018-09" db="EMBL/GenBank/DDBJ databases">
        <authorList>
            <person name="Livingstone P.G."/>
            <person name="Whitworth D.E."/>
        </authorList>
    </citation>
    <scope>NUCLEOTIDE SEQUENCE [LARGE SCALE GENOMIC DNA]</scope>
    <source>
        <strain evidence="5">CA043D</strain>
    </source>
</reference>
<dbReference type="InterPro" id="IPR000639">
    <property type="entry name" value="Epox_hydrolase-like"/>
</dbReference>
<dbReference type="Gene3D" id="3.40.50.1820">
    <property type="entry name" value="alpha/beta hydrolase"/>
    <property type="match status" value="1"/>
</dbReference>
<accession>A0A3A8JJE8</accession>
<dbReference type="RefSeq" id="WP_120607361.1">
    <property type="nucleotide sequence ID" value="NZ_RAWE01000238.1"/>
</dbReference>
<dbReference type="Pfam" id="PF00561">
    <property type="entry name" value="Abhydrolase_1"/>
    <property type="match status" value="1"/>
</dbReference>
<dbReference type="Proteomes" id="UP000268313">
    <property type="component" value="Unassembled WGS sequence"/>
</dbReference>
<evidence type="ECO:0000259" key="3">
    <source>
        <dbReference type="Pfam" id="PF00561"/>
    </source>
</evidence>
<comment type="caution">
    <text evidence="4">The sequence shown here is derived from an EMBL/GenBank/DDBJ whole genome shotgun (WGS) entry which is preliminary data.</text>
</comment>
<dbReference type="InterPro" id="IPR000073">
    <property type="entry name" value="AB_hydrolase_1"/>
</dbReference>
<sequence length="301" mass="33769">MTRQQPNPTTNPAKAPSAVRPFFPEGFREGDEDVNGTRIHFVIGGKGSPVLLLHGYTQTHLMWWRLAPELAKHHTVVIPDLRGAGASAAPAQGYDKETMARDMRALVKKLGFDKVSVVGHDIGLMVAYAYAAQFPGEVERLALLDAFLPGIEPWSDQVMRSIDVWHFTFNGPTAEKLVRGRERIYFDHFWTDFAANPQAVGEGERQAYTEAYAAPGRLHSTWGYFQALDQDKKDFRELARNKLPMPVMVIGGDKSMGEPLVEQARAVAIQVEPHILRDTGHWVTEERPEEVRQLLGDFLRA</sequence>
<evidence type="ECO:0000313" key="5">
    <source>
        <dbReference type="Proteomes" id="UP000268313"/>
    </source>
</evidence>
<evidence type="ECO:0000256" key="2">
    <source>
        <dbReference type="SAM" id="MobiDB-lite"/>
    </source>
</evidence>
<protein>
    <submittedName>
        <fullName evidence="4">Alpha/beta hydrolase</fullName>
    </submittedName>
</protein>
<name>A0A3A8JJE8_9BACT</name>
<dbReference type="PANTHER" id="PTHR43329">
    <property type="entry name" value="EPOXIDE HYDROLASE"/>
    <property type="match status" value="1"/>
</dbReference>
<feature type="compositionally biased region" description="Polar residues" evidence="2">
    <location>
        <begin position="1"/>
        <end position="12"/>
    </location>
</feature>
<gene>
    <name evidence="4" type="ORF">D7X32_37690</name>
</gene>
<dbReference type="GO" id="GO:0016787">
    <property type="term" value="F:hydrolase activity"/>
    <property type="evidence" value="ECO:0007669"/>
    <property type="project" value="UniProtKB-KW"/>
</dbReference>
<keyword evidence="1 4" id="KW-0378">Hydrolase</keyword>